<evidence type="ECO:0000256" key="3">
    <source>
        <dbReference type="ARBA" id="ARBA00022722"/>
    </source>
</evidence>
<evidence type="ECO:0008006" key="10">
    <source>
        <dbReference type="Google" id="ProtNLM"/>
    </source>
</evidence>
<dbReference type="SUPFAM" id="SSF54786">
    <property type="entry name" value="YcfA/nrd intein domain"/>
    <property type="match status" value="1"/>
</dbReference>
<keyword evidence="6" id="KW-0694">RNA-binding</keyword>
<keyword evidence="7" id="KW-0346">Stress response</keyword>
<proteinExistence type="inferred from homology"/>
<comment type="similarity">
    <text evidence="1">Belongs to the HicA mRNA interferase family.</text>
</comment>
<evidence type="ECO:0000256" key="1">
    <source>
        <dbReference type="ARBA" id="ARBA00006620"/>
    </source>
</evidence>
<sequence>MKRKHFLTKYAVFSKEFWLTKTLEEYGFEFLREGSNYTIFANGEIKIPIGRHKDISPGTARKIAKEIHVPWVEFVSKIS</sequence>
<keyword evidence="3" id="KW-0540">Nuclease</keyword>
<dbReference type="EMBL" id="JAANXD010000080">
    <property type="protein sequence ID" value="MBS1259069.1"/>
    <property type="molecule type" value="Genomic_DNA"/>
</dbReference>
<evidence type="ECO:0000313" key="8">
    <source>
        <dbReference type="EMBL" id="MBS1259069.1"/>
    </source>
</evidence>
<organism evidence="8 9">
    <name type="scientific">Candidatus Scalindua arabica</name>
    <dbReference type="NCBI Taxonomy" id="1127984"/>
    <lineage>
        <taxon>Bacteria</taxon>
        <taxon>Pseudomonadati</taxon>
        <taxon>Planctomycetota</taxon>
        <taxon>Candidatus Brocadiia</taxon>
        <taxon>Candidatus Brocadiales</taxon>
        <taxon>Candidatus Scalinduaceae</taxon>
        <taxon>Candidatus Scalindua</taxon>
    </lineage>
</organism>
<dbReference type="Pfam" id="PF07927">
    <property type="entry name" value="HicA_toxin"/>
    <property type="match status" value="1"/>
</dbReference>
<evidence type="ECO:0000256" key="4">
    <source>
        <dbReference type="ARBA" id="ARBA00022759"/>
    </source>
</evidence>
<reference evidence="8" key="1">
    <citation type="journal article" date="2021" name="ISME J.">
        <title>Fine-scale metabolic discontinuity in a stratified prokaryote microbiome of a Red Sea deep halocline.</title>
        <authorList>
            <person name="Michoud G."/>
            <person name="Ngugi D.K."/>
            <person name="Barozzi A."/>
            <person name="Merlino G."/>
            <person name="Calleja M.L."/>
            <person name="Delgado-Huertas A."/>
            <person name="Moran X.A.G."/>
            <person name="Daffonchio D."/>
        </authorList>
    </citation>
    <scope>NUCLEOTIDE SEQUENCE</scope>
    <source>
        <strain evidence="8">SuakinDeep_MAG55_1</strain>
    </source>
</reference>
<gene>
    <name evidence="8" type="ORF">MAG551_02135</name>
</gene>
<accession>A0A941W3X0</accession>
<comment type="caution">
    <text evidence="8">The sequence shown here is derived from an EMBL/GenBank/DDBJ whole genome shotgun (WGS) entry which is preliminary data.</text>
</comment>
<dbReference type="Gene3D" id="3.30.920.30">
    <property type="entry name" value="Hypothetical protein"/>
    <property type="match status" value="1"/>
</dbReference>
<keyword evidence="4" id="KW-0255">Endonuclease</keyword>
<dbReference type="AlphaFoldDB" id="A0A941W3X0"/>
<evidence type="ECO:0000256" key="6">
    <source>
        <dbReference type="ARBA" id="ARBA00022884"/>
    </source>
</evidence>
<dbReference type="InterPro" id="IPR038570">
    <property type="entry name" value="HicA_sf"/>
</dbReference>
<keyword evidence="5" id="KW-0378">Hydrolase</keyword>
<keyword evidence="2" id="KW-1277">Toxin-antitoxin system</keyword>
<protein>
    <recommendedName>
        <fullName evidence="10">YcfA-like protein</fullName>
    </recommendedName>
</protein>
<dbReference type="Proteomes" id="UP000722750">
    <property type="component" value="Unassembled WGS sequence"/>
</dbReference>
<evidence type="ECO:0000256" key="5">
    <source>
        <dbReference type="ARBA" id="ARBA00022801"/>
    </source>
</evidence>
<dbReference type="InterPro" id="IPR012933">
    <property type="entry name" value="HicA_mRNA_interferase"/>
</dbReference>
<name>A0A941W3X0_9BACT</name>
<evidence type="ECO:0000313" key="9">
    <source>
        <dbReference type="Proteomes" id="UP000722750"/>
    </source>
</evidence>
<dbReference type="GO" id="GO:0004519">
    <property type="term" value="F:endonuclease activity"/>
    <property type="evidence" value="ECO:0007669"/>
    <property type="project" value="UniProtKB-KW"/>
</dbReference>
<evidence type="ECO:0000256" key="7">
    <source>
        <dbReference type="ARBA" id="ARBA00023016"/>
    </source>
</evidence>
<dbReference type="GO" id="GO:0003729">
    <property type="term" value="F:mRNA binding"/>
    <property type="evidence" value="ECO:0007669"/>
    <property type="project" value="InterPro"/>
</dbReference>
<evidence type="ECO:0000256" key="2">
    <source>
        <dbReference type="ARBA" id="ARBA00022649"/>
    </source>
</evidence>
<dbReference type="GO" id="GO:0016787">
    <property type="term" value="F:hydrolase activity"/>
    <property type="evidence" value="ECO:0007669"/>
    <property type="project" value="UniProtKB-KW"/>
</dbReference>